<evidence type="ECO:0000256" key="3">
    <source>
        <dbReference type="RuleBase" id="RU000363"/>
    </source>
</evidence>
<proteinExistence type="inferred from homology"/>
<evidence type="ECO:0000313" key="4">
    <source>
        <dbReference type="EMBL" id="OBK26158.1"/>
    </source>
</evidence>
<dbReference type="SUPFAM" id="SSF51735">
    <property type="entry name" value="NAD(P)-binding Rossmann-fold domains"/>
    <property type="match status" value="1"/>
</dbReference>
<dbReference type="Proteomes" id="UP000093819">
    <property type="component" value="Unassembled WGS sequence"/>
</dbReference>
<dbReference type="InterPro" id="IPR020904">
    <property type="entry name" value="Sc_DH/Rdtase_CS"/>
</dbReference>
<dbReference type="PANTHER" id="PTHR43669:SF3">
    <property type="entry name" value="ALCOHOL DEHYDROGENASE, PUTATIVE (AFU_ORTHOLOGUE AFUA_3G03445)-RELATED"/>
    <property type="match status" value="1"/>
</dbReference>
<comment type="similarity">
    <text evidence="1 3">Belongs to the short-chain dehydrogenases/reductases (SDR) family.</text>
</comment>
<protein>
    <submittedName>
        <fullName evidence="4">Dehydrogenase</fullName>
    </submittedName>
</protein>
<name>A0A1A3NVY3_MYCAS</name>
<evidence type="ECO:0000313" key="5">
    <source>
        <dbReference type="Proteomes" id="UP000093819"/>
    </source>
</evidence>
<gene>
    <name evidence="4" type="ORF">A5635_14380</name>
</gene>
<dbReference type="InterPro" id="IPR036291">
    <property type="entry name" value="NAD(P)-bd_dom_sf"/>
</dbReference>
<dbReference type="PANTHER" id="PTHR43669">
    <property type="entry name" value="5-KETO-D-GLUCONATE 5-REDUCTASE"/>
    <property type="match status" value="1"/>
</dbReference>
<dbReference type="EMBL" id="LZLR01000031">
    <property type="protein sequence ID" value="OBK26158.1"/>
    <property type="molecule type" value="Genomic_DNA"/>
</dbReference>
<accession>A0A1A3NVY3</accession>
<dbReference type="RefSeq" id="WP_065034094.1">
    <property type="nucleotide sequence ID" value="NZ_LZLR01000031.1"/>
</dbReference>
<evidence type="ECO:0000256" key="1">
    <source>
        <dbReference type="ARBA" id="ARBA00006484"/>
    </source>
</evidence>
<dbReference type="GO" id="GO:0016491">
    <property type="term" value="F:oxidoreductase activity"/>
    <property type="evidence" value="ECO:0007669"/>
    <property type="project" value="UniProtKB-KW"/>
</dbReference>
<dbReference type="PRINTS" id="PR00081">
    <property type="entry name" value="GDHRDH"/>
</dbReference>
<dbReference type="PROSITE" id="PS00061">
    <property type="entry name" value="ADH_SHORT"/>
    <property type="match status" value="1"/>
</dbReference>
<dbReference type="Pfam" id="PF00106">
    <property type="entry name" value="adh_short"/>
    <property type="match status" value="1"/>
</dbReference>
<dbReference type="InterPro" id="IPR002347">
    <property type="entry name" value="SDR_fam"/>
</dbReference>
<dbReference type="OrthoDB" id="210852at2"/>
<organism evidence="4 5">
    <name type="scientific">Mycobacterium asiaticum</name>
    <dbReference type="NCBI Taxonomy" id="1790"/>
    <lineage>
        <taxon>Bacteria</taxon>
        <taxon>Bacillati</taxon>
        <taxon>Actinomycetota</taxon>
        <taxon>Actinomycetes</taxon>
        <taxon>Mycobacteriales</taxon>
        <taxon>Mycobacteriaceae</taxon>
        <taxon>Mycobacterium</taxon>
    </lineage>
</organism>
<evidence type="ECO:0000256" key="2">
    <source>
        <dbReference type="ARBA" id="ARBA00023002"/>
    </source>
</evidence>
<keyword evidence="2" id="KW-0560">Oxidoreductase</keyword>
<dbReference type="PRINTS" id="PR00080">
    <property type="entry name" value="SDRFAMILY"/>
</dbReference>
<comment type="caution">
    <text evidence="4">The sequence shown here is derived from an EMBL/GenBank/DDBJ whole genome shotgun (WGS) entry which is preliminary data.</text>
</comment>
<reference evidence="4 5" key="1">
    <citation type="submission" date="2016-06" db="EMBL/GenBank/DDBJ databases">
        <authorList>
            <person name="Kjaerup R.B."/>
            <person name="Dalgaard T.S."/>
            <person name="Juul-Madsen H.R."/>
        </authorList>
    </citation>
    <scope>NUCLEOTIDE SEQUENCE [LARGE SCALE GENOMIC DNA]</scope>
    <source>
        <strain evidence="4 5">1245335.1</strain>
    </source>
</reference>
<dbReference type="AlphaFoldDB" id="A0A1A3NVY3"/>
<sequence length="283" mass="29621">MRIEGSVAVVTGAGSGIGRALAESFAAAGASVVVSDIDGERARRTADGIDSAGHATVVRQADASRVESIQGLIDCAEDNYGPVDIYVANAGVAGPPGLGLAEDDWDQTLEVNVRAHIRAAAILLPHWVARGTGCFVSIASAAGLLTQIGDAAYAVSKHAAVAFAEWLAITYGEKGIRVTCACPMGVNTPLLNATRESSDAAHRLAAKAIVDSAAVVEPEWVAEVTVQAVREDRFLSLPQPEVRDLFRRKAAEYEGWVLGMQRYQGALGRRTLLVDEASGAEVT</sequence>
<dbReference type="CDD" id="cd05233">
    <property type="entry name" value="SDR_c"/>
    <property type="match status" value="1"/>
</dbReference>
<dbReference type="Gene3D" id="3.40.50.720">
    <property type="entry name" value="NAD(P)-binding Rossmann-like Domain"/>
    <property type="match status" value="1"/>
</dbReference>